<evidence type="ECO:0000256" key="2">
    <source>
        <dbReference type="ARBA" id="ARBA00007671"/>
    </source>
</evidence>
<dbReference type="OrthoDB" id="9763537at2"/>
<sequence length="396" mass="44936">MSDLQLRAAAHTAAIELLRKNTTPAGVLAASRTKEAEARRYTRIFGRDAAICALGMAISGEPELLKGARASLITLAEHQAENGQIPKYVDPEGKEPDFWYVGCIDATLWWLIAVRWVARQLPEERLEAELRHRIDAALQWLHCQEHPRLFLLQQNEASDWADIMPRSGYVLYTNALWYHVKQLFDWPHAEETKYHFNHLFFPFSRERPDYRRLRLLTDYVLDASCGSSLYLSFINLSVWGEEGDVFGNLLAVLFGLAEPDPAERVVETLSRAGVGAPFPVRSVCRPIEPGESLWRSYMDRHQQNRPHQYHNGGAWPYIGGFWAMALLQLGRRSEAEETLEGIAEAGRIGDWGFFEWFHGQTAEPRGMRGQSWNAAMYLLAEAALERGIGLGSVTAR</sequence>
<feature type="domain" description="Glycogen debranching enzyme C-terminal" evidence="7">
    <location>
        <begin position="41"/>
        <end position="126"/>
    </location>
</feature>
<evidence type="ECO:0000256" key="1">
    <source>
        <dbReference type="ARBA" id="ARBA00000094"/>
    </source>
</evidence>
<keyword evidence="9" id="KW-1185">Reference proteome</keyword>
<dbReference type="GO" id="GO:0005975">
    <property type="term" value="P:carbohydrate metabolic process"/>
    <property type="evidence" value="ECO:0007669"/>
    <property type="project" value="InterPro"/>
</dbReference>
<dbReference type="RefSeq" id="WP_092994791.1">
    <property type="nucleotide sequence ID" value="NZ_FMWD01000004.1"/>
</dbReference>
<dbReference type="Proteomes" id="UP000199648">
    <property type="component" value="Unassembled WGS sequence"/>
</dbReference>
<dbReference type="GO" id="GO:0033926">
    <property type="term" value="F:endo-alpha-N-acetylgalactosaminidase activity"/>
    <property type="evidence" value="ECO:0007669"/>
    <property type="project" value="InterPro"/>
</dbReference>
<dbReference type="InterPro" id="IPR012341">
    <property type="entry name" value="6hp_glycosidase-like_sf"/>
</dbReference>
<keyword evidence="6" id="KW-0326">Glycosidase</keyword>
<dbReference type="InterPro" id="IPR024746">
    <property type="entry name" value="Glyco_hydro_100"/>
</dbReference>
<organism evidence="8 9">
    <name type="scientific">Thiohalomonas denitrificans</name>
    <dbReference type="NCBI Taxonomy" id="415747"/>
    <lineage>
        <taxon>Bacteria</taxon>
        <taxon>Pseudomonadati</taxon>
        <taxon>Pseudomonadota</taxon>
        <taxon>Gammaproteobacteria</taxon>
        <taxon>Thiohalomonadales</taxon>
        <taxon>Thiohalomonadaceae</taxon>
        <taxon>Thiohalomonas</taxon>
    </lineage>
</organism>
<dbReference type="STRING" id="415747.SAMN03097708_01499"/>
<dbReference type="AlphaFoldDB" id="A0A1G5Q7A5"/>
<keyword evidence="5" id="KW-0119">Carbohydrate metabolism</keyword>
<dbReference type="GO" id="GO:0004564">
    <property type="term" value="F:beta-fructofuranosidase activity"/>
    <property type="evidence" value="ECO:0007669"/>
    <property type="project" value="UniProtKB-EC"/>
</dbReference>
<keyword evidence="4" id="KW-0378">Hydrolase</keyword>
<dbReference type="Pfam" id="PF12899">
    <property type="entry name" value="Glyco_hydro_100"/>
    <property type="match status" value="1"/>
</dbReference>
<dbReference type="EC" id="3.2.1.26" evidence="3"/>
<dbReference type="EMBL" id="FMWD01000004">
    <property type="protein sequence ID" value="SCZ57744.1"/>
    <property type="molecule type" value="Genomic_DNA"/>
</dbReference>
<evidence type="ECO:0000313" key="9">
    <source>
        <dbReference type="Proteomes" id="UP000199648"/>
    </source>
</evidence>
<dbReference type="Pfam" id="PF06202">
    <property type="entry name" value="GDE_C"/>
    <property type="match status" value="1"/>
</dbReference>
<comment type="catalytic activity">
    <reaction evidence="1">
        <text>Hydrolysis of terminal non-reducing beta-D-fructofuranoside residues in beta-D-fructofuranosides.</text>
        <dbReference type="EC" id="3.2.1.26"/>
    </reaction>
</comment>
<evidence type="ECO:0000259" key="7">
    <source>
        <dbReference type="Pfam" id="PF06202"/>
    </source>
</evidence>
<evidence type="ECO:0000313" key="8">
    <source>
        <dbReference type="EMBL" id="SCZ57744.1"/>
    </source>
</evidence>
<dbReference type="InterPro" id="IPR008928">
    <property type="entry name" value="6-hairpin_glycosidase_sf"/>
</dbReference>
<comment type="similarity">
    <text evidence="2">Belongs to the glycosyl hydrolase 100 family.</text>
</comment>
<proteinExistence type="inferred from homology"/>
<dbReference type="InterPro" id="IPR032790">
    <property type="entry name" value="GDE_C"/>
</dbReference>
<dbReference type="Gene3D" id="1.50.10.10">
    <property type="match status" value="2"/>
</dbReference>
<dbReference type="SUPFAM" id="SSF48208">
    <property type="entry name" value="Six-hairpin glycosidases"/>
    <property type="match status" value="1"/>
</dbReference>
<evidence type="ECO:0000256" key="6">
    <source>
        <dbReference type="ARBA" id="ARBA00023295"/>
    </source>
</evidence>
<evidence type="ECO:0000256" key="4">
    <source>
        <dbReference type="ARBA" id="ARBA00022801"/>
    </source>
</evidence>
<protein>
    <recommendedName>
        <fullName evidence="3">beta-fructofuranosidase</fullName>
        <ecNumber evidence="3">3.2.1.26</ecNumber>
    </recommendedName>
</protein>
<evidence type="ECO:0000256" key="5">
    <source>
        <dbReference type="ARBA" id="ARBA00023277"/>
    </source>
</evidence>
<name>A0A1G5Q7A5_9GAMM</name>
<reference evidence="8 9" key="1">
    <citation type="submission" date="2016-10" db="EMBL/GenBank/DDBJ databases">
        <authorList>
            <person name="de Groot N.N."/>
        </authorList>
    </citation>
    <scope>NUCLEOTIDE SEQUENCE [LARGE SCALE GENOMIC DNA]</scope>
    <source>
        <strain evidence="8 9">HLD2</strain>
    </source>
</reference>
<accession>A0A1G5Q7A5</accession>
<gene>
    <name evidence="8" type="ORF">SAMN03097708_01499</name>
</gene>
<evidence type="ECO:0000256" key="3">
    <source>
        <dbReference type="ARBA" id="ARBA00012758"/>
    </source>
</evidence>